<keyword evidence="2" id="KW-0378">Hydrolase</keyword>
<evidence type="ECO:0000259" key="1">
    <source>
        <dbReference type="Pfam" id="PF12706"/>
    </source>
</evidence>
<dbReference type="GO" id="GO:0016787">
    <property type="term" value="F:hydrolase activity"/>
    <property type="evidence" value="ECO:0007669"/>
    <property type="project" value="UniProtKB-KW"/>
</dbReference>
<dbReference type="Proteomes" id="UP000007939">
    <property type="component" value="Chromosome"/>
</dbReference>
<dbReference type="Pfam" id="PF12706">
    <property type="entry name" value="Lactamase_B_2"/>
    <property type="match status" value="1"/>
</dbReference>
<reference evidence="2 3" key="2">
    <citation type="journal article" date="2012" name="Stand. Genomic Sci.">
        <title>Complete genome sequence of the termite hindgut bacterium Spirochaeta coccoides type strain (SPN1(T)), reclassification in the genus Sphaerochaeta as Sphaerochaeta coccoides comb. nov. and emendations of the family Spirochaetaceae and the genus Sphaerochaeta.</title>
        <authorList>
            <person name="Abt B."/>
            <person name="Han C."/>
            <person name="Scheuner C."/>
            <person name="Lu M."/>
            <person name="Lapidus A."/>
            <person name="Nolan M."/>
            <person name="Lucas S."/>
            <person name="Hammon N."/>
            <person name="Deshpande S."/>
            <person name="Cheng J.F."/>
            <person name="Tapia R."/>
            <person name="Goodwin L.A."/>
            <person name="Pitluck S."/>
            <person name="Liolios K."/>
            <person name="Pagani I."/>
            <person name="Ivanova N."/>
            <person name="Mavromatis K."/>
            <person name="Mikhailova N."/>
            <person name="Huntemann M."/>
            <person name="Pati A."/>
            <person name="Chen A."/>
            <person name="Palaniappan K."/>
            <person name="Land M."/>
            <person name="Hauser L."/>
            <person name="Brambilla E.M."/>
            <person name="Rohde M."/>
            <person name="Spring S."/>
            <person name="Gronow S."/>
            <person name="Goker M."/>
            <person name="Woyke T."/>
            <person name="Bristow J."/>
            <person name="Eisen J.A."/>
            <person name="Markowitz V."/>
            <person name="Hugenholtz P."/>
            <person name="Kyrpides N.C."/>
            <person name="Klenk H.P."/>
            <person name="Detter J.C."/>
        </authorList>
    </citation>
    <scope>NUCLEOTIDE SEQUENCE [LARGE SCALE GENOMIC DNA]</scope>
    <source>
        <strain evidence="3">ATCC BAA-1237 / DSM 17374 / SPN1</strain>
    </source>
</reference>
<evidence type="ECO:0000313" key="3">
    <source>
        <dbReference type="Proteomes" id="UP000007939"/>
    </source>
</evidence>
<name>F4GI94_PARC1</name>
<dbReference type="PANTHER" id="PTHR43546">
    <property type="entry name" value="UPF0173 METAL-DEPENDENT HYDROLASE MJ1163-RELATED"/>
    <property type="match status" value="1"/>
</dbReference>
<dbReference type="SUPFAM" id="SSF56281">
    <property type="entry name" value="Metallo-hydrolase/oxidoreductase"/>
    <property type="match status" value="1"/>
</dbReference>
<organism evidence="2 3">
    <name type="scientific">Parasphaerochaeta coccoides (strain ATCC BAA-1237 / DSM 17374 / SPN1)</name>
    <name type="common">Sphaerochaeta coccoides</name>
    <dbReference type="NCBI Taxonomy" id="760011"/>
    <lineage>
        <taxon>Bacteria</taxon>
        <taxon>Pseudomonadati</taxon>
        <taxon>Spirochaetota</taxon>
        <taxon>Spirochaetia</taxon>
        <taxon>Spirochaetales</taxon>
        <taxon>Sphaerochaetaceae</taxon>
        <taxon>Parasphaerochaeta</taxon>
    </lineage>
</organism>
<gene>
    <name evidence="2" type="ordered locus">Spico_0011</name>
</gene>
<evidence type="ECO:0000313" key="2">
    <source>
        <dbReference type="EMBL" id="AEC01253.1"/>
    </source>
</evidence>
<dbReference type="EMBL" id="CP002659">
    <property type="protein sequence ID" value="AEC01253.1"/>
    <property type="molecule type" value="Genomic_DNA"/>
</dbReference>
<dbReference type="AlphaFoldDB" id="F4GI94"/>
<dbReference type="KEGG" id="scc:Spico_0011"/>
<dbReference type="InterPro" id="IPR001279">
    <property type="entry name" value="Metallo-B-lactamas"/>
</dbReference>
<accession>F4GI94</accession>
<keyword evidence="3" id="KW-1185">Reference proteome</keyword>
<reference evidence="3" key="1">
    <citation type="submission" date="2011-04" db="EMBL/GenBank/DDBJ databases">
        <title>The complete genome of Spirochaeta coccoides DSM 17374.</title>
        <authorList>
            <person name="Lucas S."/>
            <person name="Copeland A."/>
            <person name="Lapidus A."/>
            <person name="Bruce D."/>
            <person name="Goodwin L."/>
            <person name="Pitluck S."/>
            <person name="Peters L."/>
            <person name="Kyrpides N."/>
            <person name="Mavromatis K."/>
            <person name="Pagani I."/>
            <person name="Ivanova N."/>
            <person name="Ovchinnikova G."/>
            <person name="Lu M."/>
            <person name="Detter J.C."/>
            <person name="Tapia R."/>
            <person name="Han C."/>
            <person name="Land M."/>
            <person name="Hauser L."/>
            <person name="Markowitz V."/>
            <person name="Cheng J.-F."/>
            <person name="Hugenholtz P."/>
            <person name="Woyke T."/>
            <person name="Wu D."/>
            <person name="Spring S."/>
            <person name="Schroeder M."/>
            <person name="Brambilla E."/>
            <person name="Klenk H.-P."/>
            <person name="Eisen J.A."/>
        </authorList>
    </citation>
    <scope>NUCLEOTIDE SEQUENCE [LARGE SCALE GENOMIC DNA]</scope>
    <source>
        <strain evidence="3">ATCC BAA-1237 / DSM 17374 / SPN1</strain>
    </source>
</reference>
<sequence length="298" mass="33530">MRRIICTQRKEDVKKWLELPFSSQAGTVEFVWLGQAGFIFRTRESSLCIDPYLSNSLWEKYKDAHFTHERMVPIPCEPEYLATVDVIASTHGHTDHMDKGTLEKVYGNHQDSPLYVCPRAEIEKAVARAVPISRIVALAAYETLGFGRPPGHKFSLSAIPSAHETLGKDSYGNDYFLGYIMHFDGMKIYHSGDCIPYEGLEDLLREYGIDVAFLPVNGRDQYRNDHGIPGNFTIDEALTLVKVLEGPLLVPHHFGMFTFNSIEPEAIEQCVESNGIKIGEDVVVPQIGKVYTLSYDKG</sequence>
<feature type="domain" description="Metallo-beta-lactamase" evidence="1">
    <location>
        <begin position="68"/>
        <end position="254"/>
    </location>
</feature>
<dbReference type="eggNOG" id="COG2220">
    <property type="taxonomic scope" value="Bacteria"/>
</dbReference>
<protein>
    <submittedName>
        <fullName evidence="2">Zn-dependent hydrolase of the beta-lactamase fold-like protein</fullName>
    </submittedName>
</protein>
<proteinExistence type="predicted"/>
<dbReference type="Gene3D" id="3.60.15.10">
    <property type="entry name" value="Ribonuclease Z/Hydroxyacylglutathione hydrolase-like"/>
    <property type="match status" value="1"/>
</dbReference>
<dbReference type="STRING" id="760011.Spico_0011"/>
<dbReference type="InterPro" id="IPR036866">
    <property type="entry name" value="RibonucZ/Hydroxyglut_hydro"/>
</dbReference>
<dbReference type="HOGENOM" id="CLU_020884_3_0_12"/>
<dbReference type="RefSeq" id="WP_013738649.1">
    <property type="nucleotide sequence ID" value="NC_015436.1"/>
</dbReference>
<dbReference type="InterPro" id="IPR050114">
    <property type="entry name" value="UPF0173_UPF0282_UlaG_hydrolase"/>
</dbReference>